<feature type="compositionally biased region" description="Basic and acidic residues" evidence="1">
    <location>
        <begin position="63"/>
        <end position="78"/>
    </location>
</feature>
<dbReference type="AlphaFoldDB" id="A0AAV7HYU9"/>
<name>A0AAV7HYU9_COTGL</name>
<feature type="compositionally biased region" description="Polar residues" evidence="1">
    <location>
        <begin position="110"/>
        <end position="119"/>
    </location>
</feature>
<evidence type="ECO:0000313" key="3">
    <source>
        <dbReference type="Proteomes" id="UP000826195"/>
    </source>
</evidence>
<gene>
    <name evidence="2" type="ORF">KQX54_017947</name>
</gene>
<dbReference type="Proteomes" id="UP000826195">
    <property type="component" value="Unassembled WGS sequence"/>
</dbReference>
<comment type="caution">
    <text evidence="2">The sequence shown here is derived from an EMBL/GenBank/DDBJ whole genome shotgun (WGS) entry which is preliminary data.</text>
</comment>
<accession>A0AAV7HYU9</accession>
<feature type="region of interest" description="Disordered" evidence="1">
    <location>
        <begin position="1"/>
        <end position="38"/>
    </location>
</feature>
<protein>
    <submittedName>
        <fullName evidence="2">Uncharacterized protein</fullName>
    </submittedName>
</protein>
<sequence>MSYKLSRGGRSKHYRHRASPDCNTVASFDSSSSESRGGLNRYYRQAWENLHETAGQKANPPLRRKDTLDDPNYRDNYRGNDNSNSTTDDTGNKHSDKKRHHHHHHHHHGSTTNSEWRQSQSHHRY</sequence>
<feature type="compositionally biased region" description="Basic residues" evidence="1">
    <location>
        <begin position="95"/>
        <end position="109"/>
    </location>
</feature>
<feature type="compositionally biased region" description="Polar residues" evidence="1">
    <location>
        <begin position="79"/>
        <end position="89"/>
    </location>
</feature>
<reference evidence="2 3" key="1">
    <citation type="journal article" date="2021" name="J. Hered.">
        <title>A chromosome-level genome assembly of the parasitoid wasp, Cotesia glomerata (Hymenoptera: Braconidae).</title>
        <authorList>
            <person name="Pinto B.J."/>
            <person name="Weis J.J."/>
            <person name="Gamble T."/>
            <person name="Ode P.J."/>
            <person name="Paul R."/>
            <person name="Zaspel J.M."/>
        </authorList>
    </citation>
    <scope>NUCLEOTIDE SEQUENCE [LARGE SCALE GENOMIC DNA]</scope>
    <source>
        <strain evidence="2">CgM1</strain>
    </source>
</reference>
<dbReference type="EMBL" id="JAHXZJ010002982">
    <property type="protein sequence ID" value="KAH0535651.1"/>
    <property type="molecule type" value="Genomic_DNA"/>
</dbReference>
<feature type="compositionally biased region" description="Basic residues" evidence="1">
    <location>
        <begin position="7"/>
        <end position="17"/>
    </location>
</feature>
<keyword evidence="3" id="KW-1185">Reference proteome</keyword>
<feature type="region of interest" description="Disordered" evidence="1">
    <location>
        <begin position="51"/>
        <end position="125"/>
    </location>
</feature>
<proteinExistence type="predicted"/>
<evidence type="ECO:0000256" key="1">
    <source>
        <dbReference type="SAM" id="MobiDB-lite"/>
    </source>
</evidence>
<organism evidence="2 3">
    <name type="scientific">Cotesia glomerata</name>
    <name type="common">Lepidopteran parasitic wasp</name>
    <name type="synonym">Apanteles glomeratus</name>
    <dbReference type="NCBI Taxonomy" id="32391"/>
    <lineage>
        <taxon>Eukaryota</taxon>
        <taxon>Metazoa</taxon>
        <taxon>Ecdysozoa</taxon>
        <taxon>Arthropoda</taxon>
        <taxon>Hexapoda</taxon>
        <taxon>Insecta</taxon>
        <taxon>Pterygota</taxon>
        <taxon>Neoptera</taxon>
        <taxon>Endopterygota</taxon>
        <taxon>Hymenoptera</taxon>
        <taxon>Apocrita</taxon>
        <taxon>Ichneumonoidea</taxon>
        <taxon>Braconidae</taxon>
        <taxon>Microgastrinae</taxon>
        <taxon>Cotesia</taxon>
    </lineage>
</organism>
<evidence type="ECO:0000313" key="2">
    <source>
        <dbReference type="EMBL" id="KAH0535651.1"/>
    </source>
</evidence>